<feature type="transmembrane region" description="Helical" evidence="5">
    <location>
        <begin position="369"/>
        <end position="395"/>
    </location>
</feature>
<feature type="transmembrane region" description="Helical" evidence="5">
    <location>
        <begin position="72"/>
        <end position="90"/>
    </location>
</feature>
<dbReference type="Pfam" id="PF07690">
    <property type="entry name" value="MFS_1"/>
    <property type="match status" value="1"/>
</dbReference>
<dbReference type="PANTHER" id="PTHR23526">
    <property type="entry name" value="INTEGRAL MEMBRANE TRANSPORT PROTEIN-RELATED"/>
    <property type="match status" value="1"/>
</dbReference>
<sequence>MTKRSSYPWAVLAHAFFLQLAVYIVRPTASYRALELGVDAALLGLIVASFSLLPLAAAVWVGRMNDAGHGRALLLAGAVLMVASGVGLLAATPDVWWLLGWNVALGLGHLVSLLGEQARIAGSLADGAQRRSLDSLFGLYTFTGSAGQAIAPSLLAVVGGGSVLPHTGPLFGWYLAAAAGMLAVTLPLALRRGATTPATGPHAASGAVVRAPGPSRLGMRASLAADPASRRPLVASIGVSMMVLCAIDLIQVYLPALGVERGVPAAAVGALLTARGVATMASRLAMGRLVTGFGRPWLILWGTAAGAAAVLAIAAPMPEWALAAVLVVAGYALGIVQPLTMTVVSLAAPPGTAGTRLAARITANRLGQALIPPAVGLLAAGLGTAGVFAATGVLLRAAAGAWRAVRP</sequence>
<protein>
    <recommendedName>
        <fullName evidence="6">Major facilitator superfamily (MFS) profile domain-containing protein</fullName>
    </recommendedName>
</protein>
<feature type="transmembrane region" description="Helical" evidence="5">
    <location>
        <begin position="136"/>
        <end position="159"/>
    </location>
</feature>
<feature type="transmembrane region" description="Helical" evidence="5">
    <location>
        <begin position="233"/>
        <end position="254"/>
    </location>
</feature>
<name>A0ABM7PZ07_SINCY</name>
<feature type="transmembrane region" description="Helical" evidence="5">
    <location>
        <begin position="321"/>
        <end position="348"/>
    </location>
</feature>
<keyword evidence="3 5" id="KW-1133">Transmembrane helix</keyword>
<gene>
    <name evidence="7" type="ORF">SCMU_33700</name>
</gene>
<evidence type="ECO:0000313" key="7">
    <source>
        <dbReference type="EMBL" id="BCT77528.1"/>
    </source>
</evidence>
<dbReference type="InterPro" id="IPR011701">
    <property type="entry name" value="MFS"/>
</dbReference>
<dbReference type="InterPro" id="IPR052528">
    <property type="entry name" value="Sugar_transport-like"/>
</dbReference>
<evidence type="ECO:0000256" key="5">
    <source>
        <dbReference type="SAM" id="Phobius"/>
    </source>
</evidence>
<dbReference type="SUPFAM" id="SSF103473">
    <property type="entry name" value="MFS general substrate transporter"/>
    <property type="match status" value="1"/>
</dbReference>
<organism evidence="7 8">
    <name type="scientific">Sinomonas cyclohexanicum</name>
    <name type="common">Corynebacterium cyclohexanicum</name>
    <dbReference type="NCBI Taxonomy" id="322009"/>
    <lineage>
        <taxon>Bacteria</taxon>
        <taxon>Bacillati</taxon>
        <taxon>Actinomycetota</taxon>
        <taxon>Actinomycetes</taxon>
        <taxon>Micrococcales</taxon>
        <taxon>Micrococcaceae</taxon>
        <taxon>Sinomonas</taxon>
    </lineage>
</organism>
<feature type="transmembrane region" description="Helical" evidence="5">
    <location>
        <begin position="297"/>
        <end position="315"/>
    </location>
</feature>
<evidence type="ECO:0000256" key="2">
    <source>
        <dbReference type="ARBA" id="ARBA00022692"/>
    </source>
</evidence>
<feature type="domain" description="Major facilitator superfamily (MFS) profile" evidence="6">
    <location>
        <begin position="7"/>
        <end position="407"/>
    </location>
</feature>
<keyword evidence="2 5" id="KW-0812">Transmembrane</keyword>
<dbReference type="PANTHER" id="PTHR23526:SF4">
    <property type="entry name" value="INTEGRAL MEMBRANE TRANSPORT PROTEIN"/>
    <property type="match status" value="1"/>
</dbReference>
<evidence type="ECO:0000256" key="4">
    <source>
        <dbReference type="ARBA" id="ARBA00023136"/>
    </source>
</evidence>
<reference evidence="7 8" key="1">
    <citation type="journal article" date="2021" name="J. Biosci. Bioeng.">
        <title>Identification and characterization of a chc gene cluster responsible for the aromatization pathway of cyclohexanecarboxylate degradation in Sinomonas cyclohexanicum ATCC 51369.</title>
        <authorList>
            <person name="Yamamoto T."/>
            <person name="Hasegawa Y."/>
            <person name="Lau P.C.K."/>
            <person name="Iwaki H."/>
        </authorList>
    </citation>
    <scope>NUCLEOTIDE SEQUENCE [LARGE SCALE GENOMIC DNA]</scope>
    <source>
        <strain evidence="7 8">ATCC 51369</strain>
    </source>
</reference>
<dbReference type="Proteomes" id="UP001319861">
    <property type="component" value="Chromosome"/>
</dbReference>
<dbReference type="InterPro" id="IPR020846">
    <property type="entry name" value="MFS_dom"/>
</dbReference>
<accession>A0ABM7PZ07</accession>
<evidence type="ECO:0000313" key="8">
    <source>
        <dbReference type="Proteomes" id="UP001319861"/>
    </source>
</evidence>
<feature type="transmembrane region" description="Helical" evidence="5">
    <location>
        <begin position="96"/>
        <end position="115"/>
    </location>
</feature>
<keyword evidence="4 5" id="KW-0472">Membrane</keyword>
<dbReference type="PROSITE" id="PS50850">
    <property type="entry name" value="MFS"/>
    <property type="match status" value="1"/>
</dbReference>
<evidence type="ECO:0000256" key="1">
    <source>
        <dbReference type="ARBA" id="ARBA00004651"/>
    </source>
</evidence>
<feature type="transmembrane region" description="Helical" evidence="5">
    <location>
        <begin position="7"/>
        <end position="25"/>
    </location>
</feature>
<dbReference type="InterPro" id="IPR036259">
    <property type="entry name" value="MFS_trans_sf"/>
</dbReference>
<evidence type="ECO:0000259" key="6">
    <source>
        <dbReference type="PROSITE" id="PS50850"/>
    </source>
</evidence>
<feature type="transmembrane region" description="Helical" evidence="5">
    <location>
        <begin position="171"/>
        <end position="190"/>
    </location>
</feature>
<keyword evidence="8" id="KW-1185">Reference proteome</keyword>
<evidence type="ECO:0000256" key="3">
    <source>
        <dbReference type="ARBA" id="ARBA00022989"/>
    </source>
</evidence>
<comment type="subcellular location">
    <subcellularLocation>
        <location evidence="1">Cell membrane</location>
        <topology evidence="1">Multi-pass membrane protein</topology>
    </subcellularLocation>
</comment>
<dbReference type="RefSeq" id="WP_229230223.1">
    <property type="nucleotide sequence ID" value="NZ_AP024525.1"/>
</dbReference>
<dbReference type="EMBL" id="AP024525">
    <property type="protein sequence ID" value="BCT77528.1"/>
    <property type="molecule type" value="Genomic_DNA"/>
</dbReference>
<dbReference type="Gene3D" id="1.20.1250.20">
    <property type="entry name" value="MFS general substrate transporter like domains"/>
    <property type="match status" value="1"/>
</dbReference>
<proteinExistence type="predicted"/>
<feature type="transmembrane region" description="Helical" evidence="5">
    <location>
        <begin position="40"/>
        <end position="60"/>
    </location>
</feature>